<dbReference type="EMBL" id="JAGQLJ010000131">
    <property type="protein sequence ID" value="MCA9381559.1"/>
    <property type="molecule type" value="Genomic_DNA"/>
</dbReference>
<accession>A0A955L282</accession>
<keyword evidence="3" id="KW-0520">NAD</keyword>
<dbReference type="GO" id="GO:0005737">
    <property type="term" value="C:cytoplasm"/>
    <property type="evidence" value="ECO:0007669"/>
    <property type="project" value="TreeGrafter"/>
</dbReference>
<keyword evidence="2" id="KW-0210">Decarboxylase</keyword>
<feature type="domain" description="NAD-dependent epimerase/dehydratase" evidence="6">
    <location>
        <begin position="19"/>
        <end position="243"/>
    </location>
</feature>
<keyword evidence="5" id="KW-1133">Transmembrane helix</keyword>
<dbReference type="InterPro" id="IPR001509">
    <property type="entry name" value="Epimerase_deHydtase"/>
</dbReference>
<reference evidence="7" key="1">
    <citation type="submission" date="2020-04" db="EMBL/GenBank/DDBJ databases">
        <authorList>
            <person name="Zhang T."/>
        </authorList>
    </citation>
    <scope>NUCLEOTIDE SEQUENCE</scope>
    <source>
        <strain evidence="7">HKST-UBA13</strain>
    </source>
</reference>
<organism evidence="7 8">
    <name type="scientific">Candidatus Dojkabacteria bacterium</name>
    <dbReference type="NCBI Taxonomy" id="2099670"/>
    <lineage>
        <taxon>Bacteria</taxon>
        <taxon>Candidatus Dojkabacteria</taxon>
    </lineage>
</organism>
<feature type="transmembrane region" description="Helical" evidence="5">
    <location>
        <begin position="398"/>
        <end position="416"/>
    </location>
</feature>
<evidence type="ECO:0000256" key="4">
    <source>
        <dbReference type="ARBA" id="ARBA00023239"/>
    </source>
</evidence>
<dbReference type="Proteomes" id="UP000775877">
    <property type="component" value="Unassembled WGS sequence"/>
</dbReference>
<dbReference type="Pfam" id="PF01370">
    <property type="entry name" value="Epimerase"/>
    <property type="match status" value="1"/>
</dbReference>
<gene>
    <name evidence="7" type="ORF">KC678_04805</name>
</gene>
<dbReference type="PANTHER" id="PTHR43078:SF6">
    <property type="entry name" value="UDP-GLUCURONIC ACID DECARBOXYLASE 1"/>
    <property type="match status" value="1"/>
</dbReference>
<dbReference type="Gene3D" id="3.90.25.10">
    <property type="entry name" value="UDP-galactose 4-epimerase, domain 1"/>
    <property type="match status" value="1"/>
</dbReference>
<dbReference type="Gene3D" id="3.40.50.720">
    <property type="entry name" value="NAD(P)-binding Rossmann-like Domain"/>
    <property type="match status" value="1"/>
</dbReference>
<name>A0A955L282_9BACT</name>
<keyword evidence="5" id="KW-0812">Transmembrane</keyword>
<dbReference type="SUPFAM" id="SSF51735">
    <property type="entry name" value="NAD(P)-binding Rossmann-fold domains"/>
    <property type="match status" value="1"/>
</dbReference>
<keyword evidence="4" id="KW-0456">Lyase</keyword>
<dbReference type="GO" id="GO:0070403">
    <property type="term" value="F:NAD+ binding"/>
    <property type="evidence" value="ECO:0007669"/>
    <property type="project" value="InterPro"/>
</dbReference>
<protein>
    <recommendedName>
        <fullName evidence="6">NAD-dependent epimerase/dehydratase domain-containing protein</fullName>
    </recommendedName>
</protein>
<dbReference type="PANTHER" id="PTHR43078">
    <property type="entry name" value="UDP-GLUCURONIC ACID DECARBOXYLASE-RELATED"/>
    <property type="match status" value="1"/>
</dbReference>
<evidence type="ECO:0000256" key="2">
    <source>
        <dbReference type="ARBA" id="ARBA00022793"/>
    </source>
</evidence>
<evidence type="ECO:0000256" key="3">
    <source>
        <dbReference type="ARBA" id="ARBA00023027"/>
    </source>
</evidence>
<proteinExistence type="predicted"/>
<dbReference type="AlphaFoldDB" id="A0A955L282"/>
<dbReference type="InterPro" id="IPR036291">
    <property type="entry name" value="NAD(P)-bd_dom_sf"/>
</dbReference>
<comment type="caution">
    <text evidence="7">The sequence shown here is derived from an EMBL/GenBank/DDBJ whole genome shotgun (WGS) entry which is preliminary data.</text>
</comment>
<comment type="cofactor">
    <cofactor evidence="1">
        <name>NAD(+)</name>
        <dbReference type="ChEBI" id="CHEBI:57540"/>
    </cofactor>
</comment>
<dbReference type="GO" id="GO:0042732">
    <property type="term" value="P:D-xylose metabolic process"/>
    <property type="evidence" value="ECO:0007669"/>
    <property type="project" value="InterPro"/>
</dbReference>
<evidence type="ECO:0000256" key="5">
    <source>
        <dbReference type="SAM" id="Phobius"/>
    </source>
</evidence>
<evidence type="ECO:0000313" key="7">
    <source>
        <dbReference type="EMBL" id="MCA9381559.1"/>
    </source>
</evidence>
<feature type="transmembrane region" description="Helical" evidence="5">
    <location>
        <begin position="422"/>
        <end position="441"/>
    </location>
</feature>
<dbReference type="GO" id="GO:0048040">
    <property type="term" value="F:UDP-glucuronate decarboxylase activity"/>
    <property type="evidence" value="ECO:0007669"/>
    <property type="project" value="TreeGrafter"/>
</dbReference>
<reference evidence="7" key="2">
    <citation type="journal article" date="2021" name="Microbiome">
        <title>Successional dynamics and alternative stable states in a saline activated sludge microbial community over 9 years.</title>
        <authorList>
            <person name="Wang Y."/>
            <person name="Ye J."/>
            <person name="Ju F."/>
            <person name="Liu L."/>
            <person name="Boyd J.A."/>
            <person name="Deng Y."/>
            <person name="Parks D.H."/>
            <person name="Jiang X."/>
            <person name="Yin X."/>
            <person name="Woodcroft B.J."/>
            <person name="Tyson G.W."/>
            <person name="Hugenholtz P."/>
            <person name="Polz M.F."/>
            <person name="Zhang T."/>
        </authorList>
    </citation>
    <scope>NUCLEOTIDE SEQUENCE</scope>
    <source>
        <strain evidence="7">HKST-UBA13</strain>
    </source>
</reference>
<sequence>MVPKQFQLKNTIKHPTSVIIGGLNKLGLEIADSLIKQGGYVVLIDVVTQKNIERLSSFSSNDLVSFLDYTSIPHLEDDIRRLDYVFYFNHESEDYTADISTQEFLTVSNYLDAALSLASKFDARFLLTTSIKANQVLFATDDSAYKLSMSKGYTQAYSNMEMQRYSEGLVMEYHEKASLNTRIVRLGEIIGDGMNFNKKTAFVELITAAANGNDLLLRNDGLENEWFVHTLDAAYGIIKAQFSKDTDGEVYSLTYENTYTHLSIAYKIQELEDNAGEIKFKSDDANSGPPIKIHKPAPNLTRIGWMPRISFDRAVTQSLAAAKIMILESSTVDGMPNSTETKSVSNFQNFLSLAKGNKELVQKSNQSTDSLKKERIQQAYKTIQLQRKTRKKSLPEKIVNLFWSFFIFMARTFSFLGKMSPVEFGIFIVLSIVFLIVYVAVISPTLYVSRHAITISTEMPNLNSAIQNRKYDDGYENAKNISNSFEQVEKILPRYNQAAKLVSYDEELDDAKSFVGFYKEFVNGVQDVLYALSPINNYFKSFENNTVIRKSNDGYLSLEGQAKDYTNILAELENRDVFYEKGIQKIEKSQSSIKDNQLPLLPNQIKKLFVNLNEDILGYTNIQEQTQGLTSSPGILGLDNPVTYLFMILDNTRITPLGGEISGYALITVQNGGITQVKVDSIEDVSFKNSLLSEDDLREINKRRFSNLEKDEVVPASFGSVANLSELNNIMSESMWEDYLGTNIDAFGTIQLETLEKITGSLDGDINVQGINLQSDTFLADLVRAQSGNESISYKHEIISETFASVFNQALNTVKTNLNSIITSLETAAHNDMLHIVALNQPFTDFLRQNDLSDSSVYRANTYLVPGIMLEDPKIVNSTQYLNTTLSL</sequence>
<feature type="non-terminal residue" evidence="7">
    <location>
        <position position="888"/>
    </location>
</feature>
<dbReference type="InterPro" id="IPR044516">
    <property type="entry name" value="UXS-like"/>
</dbReference>
<evidence type="ECO:0000256" key="1">
    <source>
        <dbReference type="ARBA" id="ARBA00001911"/>
    </source>
</evidence>
<evidence type="ECO:0000259" key="6">
    <source>
        <dbReference type="Pfam" id="PF01370"/>
    </source>
</evidence>
<evidence type="ECO:0000313" key="8">
    <source>
        <dbReference type="Proteomes" id="UP000775877"/>
    </source>
</evidence>
<keyword evidence="5" id="KW-0472">Membrane</keyword>